<sequence>MLIIPMSSVTGRRGDVSCPTVKWTWTLCFGSCSTAQKRMSSTCWAFRPSPEQEPPSRHARAQGWVSIRPVRSEGRDLKGQAVSSPSATCRGYPLALECLLVGLNFEDALEPLDLRALSLL</sequence>
<dbReference type="AlphaFoldDB" id="A0A2K3P7R9"/>
<reference evidence="1 2" key="2">
    <citation type="journal article" date="2017" name="Front. Plant Sci.">
        <title>Gene Classification and Mining of Molecular Markers Useful in Red Clover (Trifolium pratense) Breeding.</title>
        <authorList>
            <person name="Istvanek J."/>
            <person name="Dluhosova J."/>
            <person name="Dluhos P."/>
            <person name="Patkova L."/>
            <person name="Nedelnik J."/>
            <person name="Repkova J."/>
        </authorList>
    </citation>
    <scope>NUCLEOTIDE SEQUENCE [LARGE SCALE GENOMIC DNA]</scope>
    <source>
        <strain evidence="2">cv. Tatra</strain>
        <tissue evidence="1">Young leaves</tissue>
    </source>
</reference>
<name>A0A2K3P7R9_TRIPR</name>
<accession>A0A2K3P7R9</accession>
<comment type="caution">
    <text evidence="1">The sequence shown here is derived from an EMBL/GenBank/DDBJ whole genome shotgun (WGS) entry which is preliminary data.</text>
</comment>
<gene>
    <name evidence="1" type="ORF">L195_g007931</name>
</gene>
<evidence type="ECO:0000313" key="1">
    <source>
        <dbReference type="EMBL" id="PNY11327.1"/>
    </source>
</evidence>
<proteinExistence type="predicted"/>
<protein>
    <submittedName>
        <fullName evidence="1">Uncharacterized protein</fullName>
    </submittedName>
</protein>
<dbReference type="Proteomes" id="UP000236291">
    <property type="component" value="Unassembled WGS sequence"/>
</dbReference>
<organism evidence="1 2">
    <name type="scientific">Trifolium pratense</name>
    <name type="common">Red clover</name>
    <dbReference type="NCBI Taxonomy" id="57577"/>
    <lineage>
        <taxon>Eukaryota</taxon>
        <taxon>Viridiplantae</taxon>
        <taxon>Streptophyta</taxon>
        <taxon>Embryophyta</taxon>
        <taxon>Tracheophyta</taxon>
        <taxon>Spermatophyta</taxon>
        <taxon>Magnoliopsida</taxon>
        <taxon>eudicotyledons</taxon>
        <taxon>Gunneridae</taxon>
        <taxon>Pentapetalae</taxon>
        <taxon>rosids</taxon>
        <taxon>fabids</taxon>
        <taxon>Fabales</taxon>
        <taxon>Fabaceae</taxon>
        <taxon>Papilionoideae</taxon>
        <taxon>50 kb inversion clade</taxon>
        <taxon>NPAAA clade</taxon>
        <taxon>Hologalegina</taxon>
        <taxon>IRL clade</taxon>
        <taxon>Trifolieae</taxon>
        <taxon>Trifolium</taxon>
    </lineage>
</organism>
<evidence type="ECO:0000313" key="2">
    <source>
        <dbReference type="Proteomes" id="UP000236291"/>
    </source>
</evidence>
<dbReference type="EMBL" id="ASHM01004461">
    <property type="protein sequence ID" value="PNY11327.1"/>
    <property type="molecule type" value="Genomic_DNA"/>
</dbReference>
<reference evidence="1 2" key="1">
    <citation type="journal article" date="2014" name="Am. J. Bot.">
        <title>Genome assembly and annotation for red clover (Trifolium pratense; Fabaceae).</title>
        <authorList>
            <person name="Istvanek J."/>
            <person name="Jaros M."/>
            <person name="Krenek A."/>
            <person name="Repkova J."/>
        </authorList>
    </citation>
    <scope>NUCLEOTIDE SEQUENCE [LARGE SCALE GENOMIC DNA]</scope>
    <source>
        <strain evidence="2">cv. Tatra</strain>
        <tissue evidence="1">Young leaves</tissue>
    </source>
</reference>